<gene>
    <name evidence="1" type="ORF">H6G05_12270</name>
</gene>
<dbReference type="EMBL" id="JACJQY010000017">
    <property type="protein sequence ID" value="MBD2317617.1"/>
    <property type="molecule type" value="Genomic_DNA"/>
</dbReference>
<proteinExistence type="predicted"/>
<sequence>MTQAYLETQDIHEPAIANNSLDSLTSLYECDFNLWVEATAQLLREGRLAELDVGNLIEEVESMGNSDKHALSSDLVVVLLHLLKWQYQPNKRTRSWEKSIAEHRRRIRKIFKSSPSLRNYFQEIFDECYLDARKQAKIETRLPLAHFPEICPFTSEQVRDEDFLPE</sequence>
<evidence type="ECO:0000313" key="1">
    <source>
        <dbReference type="EMBL" id="MBD2317617.1"/>
    </source>
</evidence>
<name>A0ABR8CBH0_9CYAN</name>
<protein>
    <submittedName>
        <fullName evidence="1">DUF29 domain-containing protein</fullName>
    </submittedName>
</protein>
<organism evidence="1 2">
    <name type="scientific">Phormidium tenue FACHB-1050</name>
    <dbReference type="NCBI Taxonomy" id="2692857"/>
    <lineage>
        <taxon>Bacteria</taxon>
        <taxon>Bacillati</taxon>
        <taxon>Cyanobacteriota</taxon>
        <taxon>Cyanophyceae</taxon>
        <taxon>Oscillatoriophycideae</taxon>
        <taxon>Oscillatoriales</taxon>
        <taxon>Oscillatoriaceae</taxon>
        <taxon>Phormidium</taxon>
    </lineage>
</organism>
<evidence type="ECO:0000313" key="2">
    <source>
        <dbReference type="Proteomes" id="UP000618445"/>
    </source>
</evidence>
<dbReference type="Proteomes" id="UP000618445">
    <property type="component" value="Unassembled WGS sequence"/>
</dbReference>
<reference evidence="1 2" key="1">
    <citation type="journal article" date="2020" name="ISME J.">
        <title>Comparative genomics reveals insights into cyanobacterial evolution and habitat adaptation.</title>
        <authorList>
            <person name="Chen M.Y."/>
            <person name="Teng W.K."/>
            <person name="Zhao L."/>
            <person name="Hu C.X."/>
            <person name="Zhou Y.K."/>
            <person name="Han B.P."/>
            <person name="Song L.R."/>
            <person name="Shu W.S."/>
        </authorList>
    </citation>
    <scope>NUCLEOTIDE SEQUENCE [LARGE SCALE GENOMIC DNA]</scope>
    <source>
        <strain evidence="1 2">FACHB-1050</strain>
    </source>
</reference>
<dbReference type="RefSeq" id="WP_190578443.1">
    <property type="nucleotide sequence ID" value="NZ_CAWPQU010000009.1"/>
</dbReference>
<dbReference type="Gene3D" id="1.20.1220.20">
    <property type="entry name" value="Uncharcterised protein PF01724"/>
    <property type="match status" value="1"/>
</dbReference>
<dbReference type="PANTHER" id="PTHR34235:SF3">
    <property type="entry name" value="SLR1203 PROTEIN"/>
    <property type="match status" value="1"/>
</dbReference>
<dbReference type="PANTHER" id="PTHR34235">
    <property type="entry name" value="SLR1203 PROTEIN-RELATED"/>
    <property type="match status" value="1"/>
</dbReference>
<dbReference type="Pfam" id="PF01724">
    <property type="entry name" value="DUF29"/>
    <property type="match status" value="1"/>
</dbReference>
<keyword evidence="2" id="KW-1185">Reference proteome</keyword>
<accession>A0ABR8CBH0</accession>
<comment type="caution">
    <text evidence="1">The sequence shown here is derived from an EMBL/GenBank/DDBJ whole genome shotgun (WGS) entry which is preliminary data.</text>
</comment>
<dbReference type="InterPro" id="IPR002636">
    <property type="entry name" value="DUF29"/>
</dbReference>